<name>A0A812WNS4_SYMPI</name>
<comment type="similarity">
    <text evidence="2">Belongs to the SID1 family.</text>
</comment>
<evidence type="ECO:0000313" key="13">
    <source>
        <dbReference type="Proteomes" id="UP000649617"/>
    </source>
</evidence>
<keyword evidence="6 9" id="KW-1133">Transmembrane helix</keyword>
<feature type="transmembrane region" description="Helical" evidence="9">
    <location>
        <begin position="326"/>
        <end position="345"/>
    </location>
</feature>
<dbReference type="GO" id="GO:0003725">
    <property type="term" value="F:double-stranded RNA binding"/>
    <property type="evidence" value="ECO:0007669"/>
    <property type="project" value="TreeGrafter"/>
</dbReference>
<dbReference type="InterPro" id="IPR018247">
    <property type="entry name" value="EF_Hand_1_Ca_BS"/>
</dbReference>
<comment type="caution">
    <text evidence="12">The sequence shown here is derived from an EMBL/GenBank/DDBJ whole genome shotgun (WGS) entry which is preliminary data.</text>
</comment>
<dbReference type="PANTHER" id="PTHR12185">
    <property type="entry name" value="SID1 TRANSMEMBRANE FAMILY MEMEBER"/>
    <property type="match status" value="1"/>
</dbReference>
<keyword evidence="8" id="KW-0325">Glycoprotein</keyword>
<feature type="chain" id="PRO_5032446268" evidence="10">
    <location>
        <begin position="20"/>
        <end position="909"/>
    </location>
</feature>
<evidence type="ECO:0000256" key="1">
    <source>
        <dbReference type="ARBA" id="ARBA00004141"/>
    </source>
</evidence>
<proteinExistence type="inferred from homology"/>
<dbReference type="InterPro" id="IPR011992">
    <property type="entry name" value="EF-hand-dom_pair"/>
</dbReference>
<dbReference type="Pfam" id="PF13965">
    <property type="entry name" value="SID-1_RNA_chan"/>
    <property type="match status" value="2"/>
</dbReference>
<dbReference type="InterPro" id="IPR025958">
    <property type="entry name" value="SID1_TM_fam"/>
</dbReference>
<feature type="transmembrane region" description="Helical" evidence="9">
    <location>
        <begin position="773"/>
        <end position="790"/>
    </location>
</feature>
<feature type="transmembrane region" description="Helical" evidence="9">
    <location>
        <begin position="392"/>
        <end position="415"/>
    </location>
</feature>
<dbReference type="Gene3D" id="1.10.238.10">
    <property type="entry name" value="EF-hand"/>
    <property type="match status" value="1"/>
</dbReference>
<gene>
    <name evidence="12" type="primary">SIDT1</name>
    <name evidence="12" type="ORF">SPIL2461_LOCUS19419</name>
</gene>
<dbReference type="InterPro" id="IPR002048">
    <property type="entry name" value="EF_hand_dom"/>
</dbReference>
<evidence type="ECO:0000259" key="11">
    <source>
        <dbReference type="PROSITE" id="PS50222"/>
    </source>
</evidence>
<evidence type="ECO:0000313" key="12">
    <source>
        <dbReference type="EMBL" id="CAE7692841.1"/>
    </source>
</evidence>
<dbReference type="OrthoDB" id="416618at2759"/>
<evidence type="ECO:0000256" key="6">
    <source>
        <dbReference type="ARBA" id="ARBA00022989"/>
    </source>
</evidence>
<evidence type="ECO:0000256" key="2">
    <source>
        <dbReference type="ARBA" id="ARBA00006618"/>
    </source>
</evidence>
<keyword evidence="5" id="KW-0106">Calcium</keyword>
<evidence type="ECO:0000256" key="7">
    <source>
        <dbReference type="ARBA" id="ARBA00023136"/>
    </source>
</evidence>
<evidence type="ECO:0000256" key="4">
    <source>
        <dbReference type="ARBA" id="ARBA00022729"/>
    </source>
</evidence>
<dbReference type="GO" id="GO:0005764">
    <property type="term" value="C:lysosome"/>
    <property type="evidence" value="ECO:0007669"/>
    <property type="project" value="TreeGrafter"/>
</dbReference>
<feature type="transmembrane region" description="Helical" evidence="9">
    <location>
        <begin position="637"/>
        <end position="655"/>
    </location>
</feature>
<dbReference type="AlphaFoldDB" id="A0A812WNS4"/>
<accession>A0A812WNS4</accession>
<dbReference type="GO" id="GO:0005886">
    <property type="term" value="C:plasma membrane"/>
    <property type="evidence" value="ECO:0007669"/>
    <property type="project" value="TreeGrafter"/>
</dbReference>
<feature type="signal peptide" evidence="10">
    <location>
        <begin position="1"/>
        <end position="19"/>
    </location>
</feature>
<keyword evidence="3 9" id="KW-0812">Transmembrane</keyword>
<sequence>MWANLLSLVLLSHAVSAWSAPSCTAFKREDGDAFNCKGQVTAAEAAKFSMRLSNASWVRHFQLFTNVTASVPDSGGSRACEQITHLDAGMHYVNHVVPINDENFAKEEQTCLKTVKTNRFFCIRGTGHERGALVSVGIQASVNAQLQVRVATQETLDDRLRRFSLDVGGSNGRAAFHMFTMPEDPGLDLWRLSLNVPDHFQRAGVGYHAYIMHESSPCIAKVIQEGGCLDPLQVWSCFQSVPVSFRPPSPTGNMQIALSESFTKSGMMTISRGSVPGIQSGRWLLFVVCNLRYLRTTSNPACPEAHLEVELHSEYDQLQKLRTGTAIMIFGPALVLFCVNALYWLTYKFLNYVNPQAPSQSRHSLWPVFMSMPNHEHLAMLREKMTLIYEPVPFFPALLALMIGVFLATAAQFVITHFGLMARTGNRDICFYNERCYHPGIVWDVPWNHILSNLAYFVAGVHTMLQTFFAESRCRHFMHKTMAALFRSVNLDPCGSLTKKEWAAIFDDADVNRNGVVSRQEWQERHRDVIAFDFIDETDAGSLSREEWFAAFARLDANGDGVLTKAKFQLASRAIDVRAFYAIATTFIAEGVGSMCYHLCPSVETFQFDTCFMISIAHLLTIALADWGEPDFDMTAALKYFVYILTPIWLINFIGTWYDIHVFNCTWIYWTYTSLVVMWTVGAVTSLRRVFAGPDMGTCSMWTMRLLQGLIVLVVCLVYVDPNARESLGGTANTFLLLSIAVMAVVVSRQIYMQDFRFMACGVLDIGGRILKYSYLIVMIAVGLASLQCFNEKVVIVTPEATPAQSHDANQDCVFSIFDLHDCWHLLSAVALALFTMFLLDIRVNSWARKAGIQVIAELPADRYMPVSDLDTSVDELRDLKVRITRTTSTTSCNSDLEAASFSEGMLKP</sequence>
<dbReference type="EMBL" id="CAJNIZ010044538">
    <property type="protein sequence ID" value="CAE7692841.1"/>
    <property type="molecule type" value="Genomic_DNA"/>
</dbReference>
<feature type="transmembrane region" description="Helical" evidence="9">
    <location>
        <begin position="824"/>
        <end position="842"/>
    </location>
</feature>
<evidence type="ECO:0000256" key="3">
    <source>
        <dbReference type="ARBA" id="ARBA00022692"/>
    </source>
</evidence>
<dbReference type="PANTHER" id="PTHR12185:SF14">
    <property type="entry name" value="CHOLESTEROL UPTAKE PROTEIN 1"/>
    <property type="match status" value="1"/>
</dbReference>
<organism evidence="12 13">
    <name type="scientific">Symbiodinium pilosum</name>
    <name type="common">Dinoflagellate</name>
    <dbReference type="NCBI Taxonomy" id="2952"/>
    <lineage>
        <taxon>Eukaryota</taxon>
        <taxon>Sar</taxon>
        <taxon>Alveolata</taxon>
        <taxon>Dinophyceae</taxon>
        <taxon>Suessiales</taxon>
        <taxon>Symbiodiniaceae</taxon>
        <taxon>Symbiodinium</taxon>
    </lineage>
</organism>
<feature type="transmembrane region" description="Helical" evidence="9">
    <location>
        <begin position="732"/>
        <end position="752"/>
    </location>
</feature>
<evidence type="ECO:0000256" key="9">
    <source>
        <dbReference type="SAM" id="Phobius"/>
    </source>
</evidence>
<dbReference type="PROSITE" id="PS50222">
    <property type="entry name" value="EF_HAND_2"/>
    <property type="match status" value="2"/>
</dbReference>
<feature type="domain" description="EF-hand" evidence="11">
    <location>
        <begin position="497"/>
        <end position="532"/>
    </location>
</feature>
<dbReference type="SUPFAM" id="SSF47473">
    <property type="entry name" value="EF-hand"/>
    <property type="match status" value="1"/>
</dbReference>
<evidence type="ECO:0000256" key="8">
    <source>
        <dbReference type="ARBA" id="ARBA00023180"/>
    </source>
</evidence>
<evidence type="ECO:0000256" key="5">
    <source>
        <dbReference type="ARBA" id="ARBA00022837"/>
    </source>
</evidence>
<reference evidence="12" key="1">
    <citation type="submission" date="2021-02" db="EMBL/GenBank/DDBJ databases">
        <authorList>
            <person name="Dougan E. K."/>
            <person name="Rhodes N."/>
            <person name="Thang M."/>
            <person name="Chan C."/>
        </authorList>
    </citation>
    <scope>NUCLEOTIDE SEQUENCE</scope>
</reference>
<dbReference type="Proteomes" id="UP000649617">
    <property type="component" value="Unassembled WGS sequence"/>
</dbReference>
<dbReference type="Pfam" id="PF13202">
    <property type="entry name" value="EF-hand_5"/>
    <property type="match status" value="1"/>
</dbReference>
<feature type="domain" description="EF-hand" evidence="11">
    <location>
        <begin position="543"/>
        <end position="578"/>
    </location>
</feature>
<keyword evidence="7 9" id="KW-0472">Membrane</keyword>
<feature type="transmembrane region" description="Helical" evidence="9">
    <location>
        <begin position="450"/>
        <end position="470"/>
    </location>
</feature>
<keyword evidence="4 10" id="KW-0732">Signal</keyword>
<feature type="transmembrane region" description="Helical" evidence="9">
    <location>
        <begin position="699"/>
        <end position="720"/>
    </location>
</feature>
<feature type="transmembrane region" description="Helical" evidence="9">
    <location>
        <begin position="667"/>
        <end position="687"/>
    </location>
</feature>
<evidence type="ECO:0000256" key="10">
    <source>
        <dbReference type="SAM" id="SignalP"/>
    </source>
</evidence>
<dbReference type="PROSITE" id="PS00018">
    <property type="entry name" value="EF_HAND_1"/>
    <property type="match status" value="1"/>
</dbReference>
<dbReference type="GO" id="GO:0005509">
    <property type="term" value="F:calcium ion binding"/>
    <property type="evidence" value="ECO:0007669"/>
    <property type="project" value="InterPro"/>
</dbReference>
<dbReference type="GO" id="GO:0051033">
    <property type="term" value="F:RNA transmembrane transporter activity"/>
    <property type="evidence" value="ECO:0007669"/>
    <property type="project" value="TreeGrafter"/>
</dbReference>
<dbReference type="SMART" id="SM00054">
    <property type="entry name" value="EFh"/>
    <property type="match status" value="2"/>
</dbReference>
<keyword evidence="13" id="KW-1185">Reference proteome</keyword>
<comment type="subcellular location">
    <subcellularLocation>
        <location evidence="1">Membrane</location>
        <topology evidence="1">Multi-pass membrane protein</topology>
    </subcellularLocation>
</comment>
<protein>
    <submittedName>
        <fullName evidence="12">SIDT1 protein</fullName>
    </submittedName>
</protein>